<sequence length="109" mass="13282">MSKFYYNDTNNDDSDEYITTTNKSQTKIKQTTESIEESELEHLYETLNKMDRDIRSLWDNVMIPYINNYTTKQILTKLNENDYYKFHEYMVKNNDIYGYVLFRINELTN</sequence>
<evidence type="ECO:0000313" key="2">
    <source>
        <dbReference type="Proteomes" id="UP001162001"/>
    </source>
</evidence>
<dbReference type="EMBL" id="MT418680">
    <property type="protein sequence ID" value="QKF94027.1"/>
    <property type="molecule type" value="Genomic_DNA"/>
</dbReference>
<proteinExistence type="predicted"/>
<dbReference type="Proteomes" id="UP001162001">
    <property type="component" value="Segment"/>
</dbReference>
<organism evidence="1 2">
    <name type="scientific">Fadolivirus FV1/VV64</name>
    <dbReference type="NCBI Taxonomy" id="3070911"/>
    <lineage>
        <taxon>Viruses</taxon>
        <taxon>Varidnaviria</taxon>
        <taxon>Bamfordvirae</taxon>
        <taxon>Nucleocytoviricota</taxon>
        <taxon>Megaviricetes</taxon>
        <taxon>Imitervirales</taxon>
        <taxon>Mimiviridae</taxon>
        <taxon>Klosneuvirinae</taxon>
        <taxon>Fadolivirus</taxon>
        <taxon>Fadolivirus algeromassiliense</taxon>
    </lineage>
</organism>
<protein>
    <submittedName>
        <fullName evidence="1">Uncharacterized protein</fullName>
    </submittedName>
</protein>
<name>A0A7D3QUC7_9VIRU</name>
<accession>A0A7D3QUC7</accession>
<evidence type="ECO:0000313" key="1">
    <source>
        <dbReference type="EMBL" id="QKF94027.1"/>
    </source>
</evidence>
<gene>
    <name evidence="1" type="ORF">Fadolivirus_1_569</name>
</gene>
<reference evidence="1 2" key="1">
    <citation type="submission" date="2020-04" db="EMBL/GenBank/DDBJ databases">
        <title>Advantages and limits of metagenomic assembly and binning of a giant virus.</title>
        <authorList>
            <person name="Schulz F."/>
            <person name="Andreani J."/>
            <person name="Francis R."/>
            <person name="Boudjemaa H."/>
            <person name="Bou Khalil J.Y."/>
            <person name="Lee J."/>
            <person name="La Scola B."/>
            <person name="Woyke T."/>
        </authorList>
    </citation>
    <scope>NUCLEOTIDE SEQUENCE [LARGE SCALE GENOMIC DNA]</scope>
    <source>
        <strain evidence="1 2">FV1/VV64</strain>
    </source>
</reference>
<keyword evidence="2" id="KW-1185">Reference proteome</keyword>